<feature type="region of interest" description="Disordered" evidence="1">
    <location>
        <begin position="628"/>
        <end position="744"/>
    </location>
</feature>
<feature type="compositionally biased region" description="Pro residues" evidence="1">
    <location>
        <begin position="700"/>
        <end position="726"/>
    </location>
</feature>
<evidence type="ECO:0000313" key="4">
    <source>
        <dbReference type="Proteomes" id="UP001487740"/>
    </source>
</evidence>
<feature type="region of interest" description="Disordered" evidence="1">
    <location>
        <begin position="375"/>
        <end position="444"/>
    </location>
</feature>
<sequence length="1202" mass="132856">MHPLTFFLSIYKYLGGFPYSLVANGTLQDAGEKNWKDSDSDTDTAGSDEIDGVHLRKSRGAMVWTVILAITVPGMCFYSLLEADIVTKNAYHAINTIVTVSLYFLVAMTQLYVALRHRALRGVVRRMLDMRAFPNSHRGGQGGSIQRIVHEELLRRRAPNTGNRSVWLHFLPLCLVLGLDLAMTVRLHNGLVNSHSSRDTSRHFTQDSLTSAKWRNLTHVIEESDQVVEELMEYQGPVVALMALQLLLAITLLLYFSLTWWTAFSMVQCANLAVKLLSILCSPDVLMDQASRAVAALGRELQFSVCEYRPGSATQCYALPGRDSAVRITRQSSADESEESSTGRLEDETDGCFPHCGAHGGNGVLGAGSSGQWFITGVSPSSKQDPASDPQYSIEQRGGLDRKASQPTNAHPQQPATTASKVLETAPRQASQERTPGRGRIGASALNQGCSRTVASSASLSGRRSAVSLELPLKGQLTPLDAYRAVVSQARTQELKCLVSCGAPWPCSSRVPLPTLRTRPNTPNQSTNDTQAQPKPEALIGQHWGPKPRQPARIPVIVSYRDPPLPHTLYTHALDRIQRVKSVSRGSLEDGRHLGDSGERGLAGLDPSPVRSVHSMTAEETWTLLGYPFSSTAPRDVGRRDTQQGHARYNTSKLSDHWVPHPYPPMPPTRPHASRPRFSSRPLTPNPPPHPRVPINARPMPRPSTRPPPRPPPRPLPRPLPRPRPPLLDIKPIPTPRPPGTFTPDSLSVHDVAGPPYVNTAPTYILARSDVTNTTATTTTTLPSTTHKVWVSPFDPWQPKTSTSASSIFRPSLTPAPGQHENPWASFGNPDWLNKWDHGWDQNWPFDWSTKKDPGPTDANDSSASSSPDNFPAKDTTTQDAGEDFENYVPVETLMETLLKNHRLPDETTPHPSHDPQQTTTQLQLYNDGASDGAPRATTILSVSRYSEIPLTKPKPHKNRDSFPVKHKHRYPPRPYVRHREGPQEIKPLPPRGWERPPGSQTPPGKIHRKTHKKLTEWSGPWRPDFAAMVPVATRRRIQRAISLHRPRHHLVPQSHPRAQAWRNHKGIASFDTAEEAYSVPRNGQTSARKAPPSSALTRSDTQASVHTDGRMRSMVRVVVVVLAMAALATTVLAHPAWISDIASKEEDGEVRVVPVMMVALPHRPPHYAPPRPDQVHKRNSELLNTLLGSQDLGNMRNAGRR</sequence>
<feature type="region of interest" description="Disordered" evidence="1">
    <location>
        <begin position="584"/>
        <end position="610"/>
    </location>
</feature>
<protein>
    <recommendedName>
        <fullName evidence="5">Gustatory receptor</fullName>
    </recommendedName>
</protein>
<evidence type="ECO:0000313" key="3">
    <source>
        <dbReference type="EMBL" id="KAK8376597.1"/>
    </source>
</evidence>
<evidence type="ECO:0000256" key="2">
    <source>
        <dbReference type="SAM" id="Phobius"/>
    </source>
</evidence>
<gene>
    <name evidence="3" type="ORF">O3P69_009900</name>
</gene>
<reference evidence="3 4" key="1">
    <citation type="submission" date="2023-03" db="EMBL/GenBank/DDBJ databases">
        <title>High-quality genome of Scylla paramamosain provides insights in environmental adaptation.</title>
        <authorList>
            <person name="Zhang L."/>
        </authorList>
    </citation>
    <scope>NUCLEOTIDE SEQUENCE [LARGE SCALE GENOMIC DNA]</scope>
    <source>
        <strain evidence="3">LZ_2023a</strain>
        <tissue evidence="3">Muscle</tissue>
    </source>
</reference>
<feature type="region of interest" description="Disordered" evidence="1">
    <location>
        <begin position="328"/>
        <end position="349"/>
    </location>
</feature>
<comment type="caution">
    <text evidence="3">The sequence shown here is derived from an EMBL/GenBank/DDBJ whole genome shotgun (WGS) entry which is preliminary data.</text>
</comment>
<keyword evidence="2" id="KW-0812">Transmembrane</keyword>
<feature type="compositionally biased region" description="Polar residues" evidence="1">
    <location>
        <begin position="1095"/>
        <end position="1106"/>
    </location>
</feature>
<organism evidence="3 4">
    <name type="scientific">Scylla paramamosain</name>
    <name type="common">Mud crab</name>
    <dbReference type="NCBI Taxonomy" id="85552"/>
    <lineage>
        <taxon>Eukaryota</taxon>
        <taxon>Metazoa</taxon>
        <taxon>Ecdysozoa</taxon>
        <taxon>Arthropoda</taxon>
        <taxon>Crustacea</taxon>
        <taxon>Multicrustacea</taxon>
        <taxon>Malacostraca</taxon>
        <taxon>Eumalacostraca</taxon>
        <taxon>Eucarida</taxon>
        <taxon>Decapoda</taxon>
        <taxon>Pleocyemata</taxon>
        <taxon>Brachyura</taxon>
        <taxon>Eubrachyura</taxon>
        <taxon>Portunoidea</taxon>
        <taxon>Portunidae</taxon>
        <taxon>Portuninae</taxon>
        <taxon>Scylla</taxon>
    </lineage>
</organism>
<evidence type="ECO:0000256" key="1">
    <source>
        <dbReference type="SAM" id="MobiDB-lite"/>
    </source>
</evidence>
<feature type="compositionally biased region" description="Low complexity" evidence="1">
    <location>
        <begin position="512"/>
        <end position="524"/>
    </location>
</feature>
<keyword evidence="4" id="KW-1185">Reference proteome</keyword>
<dbReference type="EMBL" id="JARAKH010000048">
    <property type="protein sequence ID" value="KAK8376597.1"/>
    <property type="molecule type" value="Genomic_DNA"/>
</dbReference>
<dbReference type="AlphaFoldDB" id="A0AAW0SR12"/>
<feature type="compositionally biased region" description="Basic and acidic residues" evidence="1">
    <location>
        <begin position="587"/>
        <end position="599"/>
    </location>
</feature>
<dbReference type="Proteomes" id="UP001487740">
    <property type="component" value="Unassembled WGS sequence"/>
</dbReference>
<feature type="compositionally biased region" description="Polar residues" evidence="1">
    <location>
        <begin position="405"/>
        <end position="420"/>
    </location>
</feature>
<accession>A0AAW0SR12</accession>
<feature type="region of interest" description="Disordered" evidence="1">
    <location>
        <begin position="950"/>
        <end position="1010"/>
    </location>
</feature>
<feature type="compositionally biased region" description="Low complexity" evidence="1">
    <location>
        <begin position="858"/>
        <end position="873"/>
    </location>
</feature>
<keyword evidence="2" id="KW-0472">Membrane</keyword>
<feature type="region of interest" description="Disordered" evidence="1">
    <location>
        <begin position="845"/>
        <end position="883"/>
    </location>
</feature>
<feature type="region of interest" description="Disordered" evidence="1">
    <location>
        <begin position="1082"/>
        <end position="1108"/>
    </location>
</feature>
<feature type="transmembrane region" description="Helical" evidence="2">
    <location>
        <begin position="93"/>
        <end position="115"/>
    </location>
</feature>
<feature type="transmembrane region" description="Helical" evidence="2">
    <location>
        <begin position="61"/>
        <end position="81"/>
    </location>
</feature>
<feature type="region of interest" description="Disordered" evidence="1">
    <location>
        <begin position="512"/>
        <end position="534"/>
    </location>
</feature>
<evidence type="ECO:0008006" key="5">
    <source>
        <dbReference type="Google" id="ProtNLM"/>
    </source>
</evidence>
<keyword evidence="2" id="KW-1133">Transmembrane helix</keyword>
<feature type="compositionally biased region" description="Pro residues" evidence="1">
    <location>
        <begin position="661"/>
        <end position="670"/>
    </location>
</feature>
<feature type="compositionally biased region" description="Polar residues" evidence="1">
    <location>
        <begin position="378"/>
        <end position="394"/>
    </location>
</feature>
<proteinExistence type="predicted"/>
<name>A0AAW0SR12_SCYPA</name>
<feature type="transmembrane region" description="Helical" evidence="2">
    <location>
        <begin position="238"/>
        <end position="258"/>
    </location>
</feature>